<dbReference type="InterPro" id="IPR011042">
    <property type="entry name" value="6-blade_b-propeller_TolB-like"/>
</dbReference>
<protein>
    <submittedName>
        <fullName evidence="1">Uncharacterized protein</fullName>
    </submittedName>
</protein>
<dbReference type="SUPFAM" id="SSF50969">
    <property type="entry name" value="YVTN repeat-like/Quinoprotein amine dehydrogenase"/>
    <property type="match status" value="1"/>
</dbReference>
<proteinExistence type="predicted"/>
<gene>
    <name evidence="1" type="ORF">MGAL_10B041291</name>
</gene>
<evidence type="ECO:0000313" key="2">
    <source>
        <dbReference type="Proteomes" id="UP000596742"/>
    </source>
</evidence>
<sequence>MYLLSRGLKDVTNNLSKAAIDREHNLTNISADEDRIKQNMSLNRDRSNISNELALISKKYKMELKEIIIELQKREVKMLDLEKGFTYINNYATDIHAFVCMLEMKEIVHEEEIYLNSIYSEGTLDNINISLSSSRDKNTFAEKEIIVRKSATLVKIAKEEDTQGQIIMQRASAYDNIKLEMTDLYSIERKGDITGCCVLPGGKIVLADSSGGLIIQEINGLSVTIPTNRGIFDVCAIDVNTVAYTNGMSCSLHIIDLKKNTVIKSTSTTNACCGITYRDGKIIFTVKDDGIFTTNRKLSNPKRIFEDKLPWGSYVTTSEGKIFFTNSKERTVAAINSDYQIIWKLPFEEYKPFGIVVDSKGNVYVTGHIFLIVIASDGNRSKRLDGRNDGLYQPWPLAYDAENNCIIVANLTQGPVLVYSII</sequence>
<keyword evidence="2" id="KW-1185">Reference proteome</keyword>
<dbReference type="Pfam" id="PF06739">
    <property type="entry name" value="SBBP"/>
    <property type="match status" value="1"/>
</dbReference>
<dbReference type="InterPro" id="IPR010620">
    <property type="entry name" value="SBBP_repeat"/>
</dbReference>
<reference evidence="1" key="1">
    <citation type="submission" date="2018-11" db="EMBL/GenBank/DDBJ databases">
        <authorList>
            <person name="Alioto T."/>
            <person name="Alioto T."/>
        </authorList>
    </citation>
    <scope>NUCLEOTIDE SEQUENCE</scope>
</reference>
<dbReference type="InterPro" id="IPR011044">
    <property type="entry name" value="Quino_amine_DH_bsu"/>
</dbReference>
<name>A0A8B6D218_MYTGA</name>
<dbReference type="Gene3D" id="2.120.10.30">
    <property type="entry name" value="TolB, C-terminal domain"/>
    <property type="match status" value="1"/>
</dbReference>
<dbReference type="OrthoDB" id="10367672at2759"/>
<dbReference type="EMBL" id="UYJE01002723">
    <property type="protein sequence ID" value="VDI13108.1"/>
    <property type="molecule type" value="Genomic_DNA"/>
</dbReference>
<organism evidence="1 2">
    <name type="scientific">Mytilus galloprovincialis</name>
    <name type="common">Mediterranean mussel</name>
    <dbReference type="NCBI Taxonomy" id="29158"/>
    <lineage>
        <taxon>Eukaryota</taxon>
        <taxon>Metazoa</taxon>
        <taxon>Spiralia</taxon>
        <taxon>Lophotrochozoa</taxon>
        <taxon>Mollusca</taxon>
        <taxon>Bivalvia</taxon>
        <taxon>Autobranchia</taxon>
        <taxon>Pteriomorphia</taxon>
        <taxon>Mytilida</taxon>
        <taxon>Mytiloidea</taxon>
        <taxon>Mytilidae</taxon>
        <taxon>Mytilinae</taxon>
        <taxon>Mytilus</taxon>
    </lineage>
</organism>
<dbReference type="Proteomes" id="UP000596742">
    <property type="component" value="Unassembled WGS sequence"/>
</dbReference>
<accession>A0A8B6D218</accession>
<evidence type="ECO:0000313" key="1">
    <source>
        <dbReference type="EMBL" id="VDI13108.1"/>
    </source>
</evidence>
<dbReference type="AlphaFoldDB" id="A0A8B6D218"/>
<comment type="caution">
    <text evidence="1">The sequence shown here is derived from an EMBL/GenBank/DDBJ whole genome shotgun (WGS) entry which is preliminary data.</text>
</comment>